<name>A0A3S1BAT3_9BACL</name>
<organism evidence="2 3">
    <name type="scientific">Paenibacillus zeisoli</name>
    <dbReference type="NCBI Taxonomy" id="2496267"/>
    <lineage>
        <taxon>Bacteria</taxon>
        <taxon>Bacillati</taxon>
        <taxon>Bacillota</taxon>
        <taxon>Bacilli</taxon>
        <taxon>Bacillales</taxon>
        <taxon>Paenibacillaceae</taxon>
        <taxon>Paenibacillus</taxon>
    </lineage>
</organism>
<gene>
    <name evidence="2" type="ORF">EJP77_02910</name>
</gene>
<keyword evidence="1" id="KW-1133">Transmembrane helix</keyword>
<protein>
    <submittedName>
        <fullName evidence="2">Uncharacterized protein</fullName>
    </submittedName>
</protein>
<keyword evidence="1" id="KW-0812">Transmembrane</keyword>
<proteinExistence type="predicted"/>
<comment type="caution">
    <text evidence="2">The sequence shown here is derived from an EMBL/GenBank/DDBJ whole genome shotgun (WGS) entry which is preliminary data.</text>
</comment>
<dbReference type="RefSeq" id="WP_127197661.1">
    <property type="nucleotide sequence ID" value="NZ_RZNX01000001.1"/>
</dbReference>
<dbReference type="OrthoDB" id="2629266at2"/>
<accession>A0A3S1BAT3</accession>
<keyword evidence="1" id="KW-0472">Membrane</keyword>
<dbReference type="Proteomes" id="UP000272464">
    <property type="component" value="Unassembled WGS sequence"/>
</dbReference>
<evidence type="ECO:0000256" key="1">
    <source>
        <dbReference type="SAM" id="Phobius"/>
    </source>
</evidence>
<evidence type="ECO:0000313" key="3">
    <source>
        <dbReference type="Proteomes" id="UP000272464"/>
    </source>
</evidence>
<dbReference type="AlphaFoldDB" id="A0A3S1BAT3"/>
<evidence type="ECO:0000313" key="2">
    <source>
        <dbReference type="EMBL" id="RUT35965.1"/>
    </source>
</evidence>
<keyword evidence="3" id="KW-1185">Reference proteome</keyword>
<feature type="transmembrane region" description="Helical" evidence="1">
    <location>
        <begin position="20"/>
        <end position="41"/>
    </location>
</feature>
<sequence>MESSELTTMEKLLPLAERYGLAVVLTFILLMILVVLVRMIIQGDLVSRRLLEKAEEDRDRLQAILDKEREELWEPVLDVFKSIKKVEKSDGSDSSCGPDGSK</sequence>
<dbReference type="EMBL" id="RZNX01000001">
    <property type="protein sequence ID" value="RUT35965.1"/>
    <property type="molecule type" value="Genomic_DNA"/>
</dbReference>
<reference evidence="2 3" key="1">
    <citation type="submission" date="2018-12" db="EMBL/GenBank/DDBJ databases">
        <authorList>
            <person name="Sun L."/>
            <person name="Chen Z."/>
        </authorList>
    </citation>
    <scope>NUCLEOTIDE SEQUENCE [LARGE SCALE GENOMIC DNA]</scope>
    <source>
        <strain evidence="2 3">3-5-3</strain>
    </source>
</reference>